<organism evidence="12 13">
    <name type="scientific">Amborella trichopoda</name>
    <dbReference type="NCBI Taxonomy" id="13333"/>
    <lineage>
        <taxon>Eukaryota</taxon>
        <taxon>Viridiplantae</taxon>
        <taxon>Streptophyta</taxon>
        <taxon>Embryophyta</taxon>
        <taxon>Tracheophyta</taxon>
        <taxon>Spermatophyta</taxon>
        <taxon>Magnoliopsida</taxon>
        <taxon>Amborellales</taxon>
        <taxon>Amborellaceae</taxon>
        <taxon>Amborella</taxon>
    </lineage>
</organism>
<dbReference type="PROSITE" id="PS00466">
    <property type="entry name" value="ZF_TFIIS_1"/>
    <property type="match status" value="1"/>
</dbReference>
<evidence type="ECO:0000256" key="4">
    <source>
        <dbReference type="ARBA" id="ARBA00022771"/>
    </source>
</evidence>
<keyword evidence="13" id="KW-1185">Reference proteome</keyword>
<dbReference type="Gramene" id="ERN19245">
    <property type="protein sequence ID" value="ERN19245"/>
    <property type="gene ID" value="AMTR_s00061p00206400"/>
</dbReference>
<dbReference type="InterPro" id="IPR012164">
    <property type="entry name" value="Rpa12/Rpb9/Rpc10/TFS"/>
</dbReference>
<sequence>MGLEFCPDCGMILELDTGGKRVWLRCPTCPYVYPIQRKISKKVPLQNKEVEPIFSADEAIKSAPKTEATCPRCCFGQAYYFQMQIRSADEPMTTFYMCANSSCQKQWRED</sequence>
<dbReference type="GO" id="GO:0003899">
    <property type="term" value="F:DNA-directed RNA polymerase activity"/>
    <property type="evidence" value="ECO:0007669"/>
    <property type="project" value="InterPro"/>
</dbReference>
<gene>
    <name evidence="12" type="ORF">AMTR_s00061p00206400</name>
</gene>
<dbReference type="CDD" id="cd10509">
    <property type="entry name" value="Zn-ribbon_RPC11"/>
    <property type="match status" value="1"/>
</dbReference>
<feature type="domain" description="TFIIS-type" evidence="11">
    <location>
        <begin position="66"/>
        <end position="108"/>
    </location>
</feature>
<dbReference type="GO" id="GO:0006386">
    <property type="term" value="P:termination of RNA polymerase III transcription"/>
    <property type="evidence" value="ECO:0000318"/>
    <property type="project" value="GO_Central"/>
</dbReference>
<comment type="function">
    <text evidence="7">DNA-dependent RNA polymerase catalyzes the transcription of DNA into RNA using the four ribonucleoside triphosphates as substrates.</text>
</comment>
<dbReference type="SMART" id="SM00661">
    <property type="entry name" value="RPOL9"/>
    <property type="match status" value="1"/>
</dbReference>
<feature type="binding site" evidence="8">
    <location>
        <position position="103"/>
    </location>
    <ligand>
        <name>Zn(2+)</name>
        <dbReference type="ChEBI" id="CHEBI:29105"/>
        <label>2</label>
    </ligand>
</feature>
<keyword evidence="7 10" id="KW-0804">Transcription</keyword>
<keyword evidence="6 7" id="KW-0539">Nucleus</keyword>
<dbReference type="EMBL" id="KI392075">
    <property type="protein sequence ID" value="ERN19245.1"/>
    <property type="molecule type" value="Genomic_DNA"/>
</dbReference>
<evidence type="ECO:0000313" key="12">
    <source>
        <dbReference type="EMBL" id="ERN19245.1"/>
    </source>
</evidence>
<dbReference type="eggNOG" id="KOG2906">
    <property type="taxonomic scope" value="Eukaryota"/>
</dbReference>
<dbReference type="InterPro" id="IPR001222">
    <property type="entry name" value="Znf_TFIIS"/>
</dbReference>
<dbReference type="PIRSF" id="PIRSF005586">
    <property type="entry name" value="RNApol_RpoM"/>
    <property type="match status" value="1"/>
</dbReference>
<dbReference type="Pfam" id="PF01096">
    <property type="entry name" value="Zn_ribbon_TFIIS"/>
    <property type="match status" value="1"/>
</dbReference>
<dbReference type="OrthoDB" id="282152at2759"/>
<dbReference type="InterPro" id="IPR001529">
    <property type="entry name" value="Zn_ribbon_RPB9"/>
</dbReference>
<evidence type="ECO:0000256" key="10">
    <source>
        <dbReference type="RuleBase" id="RU003474"/>
    </source>
</evidence>
<dbReference type="Proteomes" id="UP000017836">
    <property type="component" value="Unassembled WGS sequence"/>
</dbReference>
<feature type="binding site" evidence="8">
    <location>
        <position position="98"/>
    </location>
    <ligand>
        <name>Zn(2+)</name>
        <dbReference type="ChEBI" id="CHEBI:29105"/>
        <label>2</label>
    </ligand>
</feature>
<dbReference type="PROSITE" id="PS51133">
    <property type="entry name" value="ZF_TFIIS_2"/>
    <property type="match status" value="1"/>
</dbReference>
<keyword evidence="4 9" id="KW-0863">Zinc-finger</keyword>
<reference evidence="13" key="1">
    <citation type="journal article" date="2013" name="Science">
        <title>The Amborella genome and the evolution of flowering plants.</title>
        <authorList>
            <consortium name="Amborella Genome Project"/>
        </authorList>
    </citation>
    <scope>NUCLEOTIDE SEQUENCE [LARGE SCALE GENOMIC DNA]</scope>
</reference>
<dbReference type="KEGG" id="atr:18447622"/>
<comment type="similarity">
    <text evidence="7 10">Belongs to the archaeal rpoM/eukaryotic RPA12/RPB9/RPC11 RNA polymerase family.</text>
</comment>
<keyword evidence="2 7" id="KW-0240">DNA-directed RNA polymerase</keyword>
<feature type="binding site" evidence="8">
    <location>
        <position position="9"/>
    </location>
    <ligand>
        <name>Zn(2+)</name>
        <dbReference type="ChEBI" id="CHEBI:29105"/>
        <label>1</label>
    </ligand>
</feature>
<evidence type="ECO:0000256" key="9">
    <source>
        <dbReference type="PIRSR" id="PIRSR005586-2"/>
    </source>
</evidence>
<comment type="subcellular location">
    <subcellularLocation>
        <location evidence="1 7">Nucleus</location>
    </subcellularLocation>
</comment>
<feature type="binding site" evidence="8">
    <location>
        <position position="70"/>
    </location>
    <ligand>
        <name>Zn(2+)</name>
        <dbReference type="ChEBI" id="CHEBI:29105"/>
        <label>2</label>
    </ligand>
</feature>
<accession>U5DAJ6</accession>
<feature type="binding site" evidence="8">
    <location>
        <position position="73"/>
    </location>
    <ligand>
        <name>Zn(2+)</name>
        <dbReference type="ChEBI" id="CHEBI:29105"/>
        <label>2</label>
    </ligand>
</feature>
<dbReference type="GO" id="GO:0005666">
    <property type="term" value="C:RNA polymerase III complex"/>
    <property type="evidence" value="ECO:0000318"/>
    <property type="project" value="GO_Central"/>
</dbReference>
<dbReference type="AlphaFoldDB" id="U5DAJ6"/>
<evidence type="ECO:0000256" key="7">
    <source>
        <dbReference type="PIRNR" id="PIRNR005586"/>
    </source>
</evidence>
<dbReference type="PANTHER" id="PTHR11239:SF12">
    <property type="entry name" value="DNA-DIRECTED RNA POLYMERASE III SUBUNIT RPC10"/>
    <property type="match status" value="1"/>
</dbReference>
<evidence type="ECO:0000256" key="5">
    <source>
        <dbReference type="ARBA" id="ARBA00022833"/>
    </source>
</evidence>
<evidence type="ECO:0000256" key="3">
    <source>
        <dbReference type="ARBA" id="ARBA00022723"/>
    </source>
</evidence>
<evidence type="ECO:0000256" key="2">
    <source>
        <dbReference type="ARBA" id="ARBA00022478"/>
    </source>
</evidence>
<dbReference type="GO" id="GO:0008270">
    <property type="term" value="F:zinc ion binding"/>
    <property type="evidence" value="ECO:0007669"/>
    <property type="project" value="UniProtKB-KW"/>
</dbReference>
<protein>
    <recommendedName>
        <fullName evidence="7">DNA-directed RNA polymerase subunit</fullName>
    </recommendedName>
</protein>
<dbReference type="HOGENOM" id="CLU_093932_3_0_1"/>
<evidence type="ECO:0000259" key="11">
    <source>
        <dbReference type="PROSITE" id="PS51133"/>
    </source>
</evidence>
<keyword evidence="5 8" id="KW-0862">Zinc</keyword>
<dbReference type="OMA" id="MEFCDEC"/>
<dbReference type="Gene3D" id="2.20.25.10">
    <property type="match status" value="1"/>
</dbReference>
<dbReference type="STRING" id="13333.U5DAJ6"/>
<dbReference type="Pfam" id="PF02150">
    <property type="entry name" value="Zn_ribbon_RPB9"/>
    <property type="match status" value="1"/>
</dbReference>
<proteinExistence type="inferred from homology"/>
<dbReference type="GO" id="GO:0003676">
    <property type="term" value="F:nucleic acid binding"/>
    <property type="evidence" value="ECO:0007669"/>
    <property type="project" value="InterPro"/>
</dbReference>
<name>U5DAJ6_AMBTC</name>
<feature type="binding site" evidence="8">
    <location>
        <position position="29"/>
    </location>
    <ligand>
        <name>Zn(2+)</name>
        <dbReference type="ChEBI" id="CHEBI:29105"/>
        <label>1</label>
    </ligand>
</feature>
<feature type="binding site" evidence="8">
    <location>
        <position position="26"/>
    </location>
    <ligand>
        <name>Zn(2+)</name>
        <dbReference type="ChEBI" id="CHEBI:29105"/>
        <label>1</label>
    </ligand>
</feature>
<feature type="binding site" evidence="8">
    <location>
        <position position="6"/>
    </location>
    <ligand>
        <name>Zn(2+)</name>
        <dbReference type="ChEBI" id="CHEBI:29105"/>
        <label>1</label>
    </ligand>
</feature>
<evidence type="ECO:0000256" key="8">
    <source>
        <dbReference type="PIRSR" id="PIRSR005586-1"/>
    </source>
</evidence>
<evidence type="ECO:0000256" key="1">
    <source>
        <dbReference type="ARBA" id="ARBA00004123"/>
    </source>
</evidence>
<evidence type="ECO:0000256" key="6">
    <source>
        <dbReference type="ARBA" id="ARBA00023242"/>
    </source>
</evidence>
<feature type="zinc finger region" description="C4-type" evidence="9">
    <location>
        <begin position="6"/>
        <end position="29"/>
    </location>
</feature>
<dbReference type="SMART" id="SM00440">
    <property type="entry name" value="ZnF_C2C2"/>
    <property type="match status" value="1"/>
</dbReference>
<dbReference type="SUPFAM" id="SSF57783">
    <property type="entry name" value="Zinc beta-ribbon"/>
    <property type="match status" value="1"/>
</dbReference>
<dbReference type="PANTHER" id="PTHR11239">
    <property type="entry name" value="DNA-DIRECTED RNA POLYMERASE"/>
    <property type="match status" value="1"/>
</dbReference>
<keyword evidence="3 8" id="KW-0479">Metal-binding</keyword>
<dbReference type="InterPro" id="IPR034014">
    <property type="entry name" value="Zn_ribbon_RPC11_C"/>
</dbReference>
<evidence type="ECO:0000313" key="13">
    <source>
        <dbReference type="Proteomes" id="UP000017836"/>
    </source>
</evidence>